<reference evidence="4" key="1">
    <citation type="journal article" date="2019" name="Sci. Rep.">
        <title>Draft genome of Tanacetum cinerariifolium, the natural source of mosquito coil.</title>
        <authorList>
            <person name="Yamashiro T."/>
            <person name="Shiraishi A."/>
            <person name="Satake H."/>
            <person name="Nakayama K."/>
        </authorList>
    </citation>
    <scope>NUCLEOTIDE SEQUENCE</scope>
</reference>
<evidence type="ECO:0000256" key="2">
    <source>
        <dbReference type="ARBA" id="ARBA00022827"/>
    </source>
</evidence>
<keyword evidence="3" id="KW-0560">Oxidoreductase</keyword>
<keyword evidence="4" id="KW-0503">Monooxygenase</keyword>
<name>A0A699I4A1_TANCI</name>
<evidence type="ECO:0000256" key="3">
    <source>
        <dbReference type="ARBA" id="ARBA00023002"/>
    </source>
</evidence>
<comment type="caution">
    <text evidence="4">The sequence shown here is derived from an EMBL/GenBank/DDBJ whole genome shotgun (WGS) entry which is preliminary data.</text>
</comment>
<dbReference type="SUPFAM" id="SSF51905">
    <property type="entry name" value="FAD/NAD(P)-binding domain"/>
    <property type="match status" value="1"/>
</dbReference>
<dbReference type="InterPro" id="IPR036188">
    <property type="entry name" value="FAD/NAD-bd_sf"/>
</dbReference>
<dbReference type="PANTHER" id="PTHR23023">
    <property type="entry name" value="DIMETHYLANILINE MONOOXYGENASE"/>
    <property type="match status" value="1"/>
</dbReference>
<dbReference type="Gene3D" id="3.50.50.60">
    <property type="entry name" value="FAD/NAD(P)-binding domain"/>
    <property type="match status" value="1"/>
</dbReference>
<gene>
    <name evidence="4" type="ORF">Tci_482573</name>
</gene>
<evidence type="ECO:0000313" key="4">
    <source>
        <dbReference type="EMBL" id="GEZ10600.1"/>
    </source>
</evidence>
<dbReference type="InterPro" id="IPR050346">
    <property type="entry name" value="FMO-like"/>
</dbReference>
<organism evidence="4">
    <name type="scientific">Tanacetum cinerariifolium</name>
    <name type="common">Dalmatian daisy</name>
    <name type="synonym">Chrysanthemum cinerariifolium</name>
    <dbReference type="NCBI Taxonomy" id="118510"/>
    <lineage>
        <taxon>Eukaryota</taxon>
        <taxon>Viridiplantae</taxon>
        <taxon>Streptophyta</taxon>
        <taxon>Embryophyta</taxon>
        <taxon>Tracheophyta</taxon>
        <taxon>Spermatophyta</taxon>
        <taxon>Magnoliopsida</taxon>
        <taxon>eudicotyledons</taxon>
        <taxon>Gunneridae</taxon>
        <taxon>Pentapetalae</taxon>
        <taxon>asterids</taxon>
        <taxon>campanulids</taxon>
        <taxon>Asterales</taxon>
        <taxon>Asteraceae</taxon>
        <taxon>Asteroideae</taxon>
        <taxon>Anthemideae</taxon>
        <taxon>Anthemidinae</taxon>
        <taxon>Tanacetum</taxon>
    </lineage>
</organism>
<keyword evidence="1" id="KW-0285">Flavoprotein</keyword>
<protein>
    <submittedName>
        <fullName evidence="4">Probable flavin-containing monooxygenase 1</fullName>
    </submittedName>
</protein>
<evidence type="ECO:0000256" key="1">
    <source>
        <dbReference type="ARBA" id="ARBA00022630"/>
    </source>
</evidence>
<dbReference type="EMBL" id="BKCJ010241408">
    <property type="protein sequence ID" value="GEZ10600.1"/>
    <property type="molecule type" value="Genomic_DNA"/>
</dbReference>
<accession>A0A699I4A1</accession>
<proteinExistence type="predicted"/>
<dbReference type="GO" id="GO:0004497">
    <property type="term" value="F:monooxygenase activity"/>
    <property type="evidence" value="ECO:0007669"/>
    <property type="project" value="UniProtKB-KW"/>
</dbReference>
<keyword evidence="2" id="KW-0274">FAD</keyword>
<dbReference type="AlphaFoldDB" id="A0A699I4A1"/>
<sequence>MIKFNHKVVAIDYSPPLDNYEISQWDEWSGNGKWKMLVQNTLYPLEPPKVYEVDFVILCSGNYSDFPNVPQFPMDKGPEVFDGVALHSMDYAMMSTDNAAEFIKDKRVTLIPLRDFIIIQRWRIINSHHLMIKLNHTYEIKMVFVVWWTQWSGEPIHHLWSPVTRIPLDGNLSPSNACMQAGH</sequence>